<dbReference type="Proteomes" id="UP000466794">
    <property type="component" value="Unassembled WGS sequence"/>
</dbReference>
<dbReference type="EMBL" id="WRPP01000013">
    <property type="protein sequence ID" value="MVU83465.1"/>
    <property type="molecule type" value="Genomic_DNA"/>
</dbReference>
<name>A0A7K1V9Z0_9NOCA</name>
<comment type="caution">
    <text evidence="1">The sequence shown here is derived from an EMBL/GenBank/DDBJ whole genome shotgun (WGS) entry which is preliminary data.</text>
</comment>
<accession>A0A7K1V9Z0</accession>
<keyword evidence="2" id="KW-1185">Reference proteome</keyword>
<proteinExistence type="predicted"/>
<evidence type="ECO:0000313" key="1">
    <source>
        <dbReference type="EMBL" id="MVU83465.1"/>
    </source>
</evidence>
<organism evidence="1 2">
    <name type="scientific">Nocardia terrae</name>
    <dbReference type="NCBI Taxonomy" id="2675851"/>
    <lineage>
        <taxon>Bacteria</taxon>
        <taxon>Bacillati</taxon>
        <taxon>Actinomycetota</taxon>
        <taxon>Actinomycetes</taxon>
        <taxon>Mycobacteriales</taxon>
        <taxon>Nocardiaceae</taxon>
        <taxon>Nocardia</taxon>
    </lineage>
</organism>
<sequence>MTPNEAWNFDREVGWVVRVKSKSGSGSAKWAVVSGGLLRKKLSFTQLQSLCDAITDAEEFGISTCGNWTVTKILDRNSVPGYAILHNRGGRTFPIGLAELQAEPFLASAFAALSLREEHLINTRKSKLTHDRKPVYRAGQAR</sequence>
<protein>
    <submittedName>
        <fullName evidence="1">Uncharacterized protein</fullName>
    </submittedName>
</protein>
<reference evidence="1 2" key="1">
    <citation type="submission" date="2019-12" db="EMBL/GenBank/DDBJ databases">
        <title>Nocardia sp. nov. ET3-3 isolated from soil.</title>
        <authorList>
            <person name="Kanchanasin P."/>
            <person name="Tanasupawat S."/>
            <person name="Yuki M."/>
            <person name="Kudo T."/>
        </authorList>
    </citation>
    <scope>NUCLEOTIDE SEQUENCE [LARGE SCALE GENOMIC DNA]</scope>
    <source>
        <strain evidence="1 2">ET3-3</strain>
    </source>
</reference>
<dbReference type="AlphaFoldDB" id="A0A7K1V9Z0"/>
<evidence type="ECO:0000313" key="2">
    <source>
        <dbReference type="Proteomes" id="UP000466794"/>
    </source>
</evidence>
<gene>
    <name evidence="1" type="ORF">GPX89_40290</name>
</gene>
<dbReference type="RefSeq" id="WP_157393045.1">
    <property type="nucleotide sequence ID" value="NZ_WRPP01000013.1"/>
</dbReference>